<dbReference type="GeneID" id="86823338"/>
<comment type="caution">
    <text evidence="3">The sequence shown here is derived from an EMBL/GenBank/DDBJ whole genome shotgun (WGS) entry which is preliminary data.</text>
</comment>
<dbReference type="EMBL" id="ACBZ01000187">
    <property type="protein sequence ID" value="EEG47635.1"/>
    <property type="molecule type" value="Genomic_DNA"/>
</dbReference>
<dbReference type="Gene3D" id="2.130.10.10">
    <property type="entry name" value="YVTN repeat-like/Quinoprotein amine dehydrogenase"/>
    <property type="match status" value="2"/>
</dbReference>
<name>C0CRM0_BLAHS</name>
<reference evidence="3 4" key="1">
    <citation type="submission" date="2009-01" db="EMBL/GenBank/DDBJ databases">
        <authorList>
            <person name="Fulton L."/>
            <person name="Clifton S."/>
            <person name="Fulton B."/>
            <person name="Xu J."/>
            <person name="Minx P."/>
            <person name="Pepin K.H."/>
            <person name="Johnson M."/>
            <person name="Bhonagiri V."/>
            <person name="Nash W.E."/>
            <person name="Mardis E.R."/>
            <person name="Wilson R.K."/>
        </authorList>
    </citation>
    <scope>NUCLEOTIDE SEQUENCE [LARGE SCALE GENOMIC DNA]</scope>
    <source>
        <strain evidence="4">DSM 10507 / JCM 14656 / S5a33</strain>
    </source>
</reference>
<dbReference type="RefSeq" id="WP_005951982.1">
    <property type="nucleotide sequence ID" value="NZ_CP136423.1"/>
</dbReference>
<dbReference type="InterPro" id="IPR011047">
    <property type="entry name" value="Quinoprotein_ADH-like_sf"/>
</dbReference>
<evidence type="ECO:0000256" key="1">
    <source>
        <dbReference type="SAM" id="Phobius"/>
    </source>
</evidence>
<sequence>MKHRNHHRKRLLLKSILIAAEILCILAIAICCIREQPRKSLGKAAAQMEIPEIAVSPPVSKEPQAPKTAPKKEIRFEPHCVPSTIPENMISSTEIEVDGTVLENIDEYTPDSEITFGLGKDYTKTEGIVTFRGNNFRDNAVYGTAEMKNYTLTGKWSHNTGSLTSGSDSWSGSGWTGQPLMSKWPKEMKQHMNMYDWAKEKDDLVEVIYACMDGYVYFLDLESGEPTRESLNLGYTFKGSGALDPRGYPILYVGAGYNSNLGTAKVFVINLLDCSTMYTFGDNDTFSQRGSLSFFDSSPLVDADTDTLIYPGENGILYLIKLNTAYNQTAGTLSIAPGRTVKWRYSGARSNTQNYWLGMEDSAAVYKSHLFIADNGGHLMCLNLNTLHLVWVQDILDDSNSTPVLSVENERLYLYVSTSFHLGWRSSGTAPVPIWKIDAETGEILWQTEYECHSEEGVSGGVQSTIATGTNSLSDYIYVTVSKTENNAAGVLACLKKDSGEIAWEHKAGYAWSSPVCVYNTDGTGKVLYCSSDGNVYLLDGITGQLHSTLSLSEGVIEATPAVYNNCAVVGTRDCKIWGIELG</sequence>
<dbReference type="PATRIC" id="fig|476272.21.peg.210"/>
<organism evidence="3 4">
    <name type="scientific">Blautia hydrogenotrophica (strain DSM 10507 / JCM 14656 / S5a33)</name>
    <name type="common">Ruminococcus hydrogenotrophicus</name>
    <dbReference type="NCBI Taxonomy" id="476272"/>
    <lineage>
        <taxon>Bacteria</taxon>
        <taxon>Bacillati</taxon>
        <taxon>Bacillota</taxon>
        <taxon>Clostridia</taxon>
        <taxon>Lachnospirales</taxon>
        <taxon>Lachnospiraceae</taxon>
        <taxon>Blautia</taxon>
    </lineage>
</organism>
<dbReference type="eggNOG" id="COG1520">
    <property type="taxonomic scope" value="Bacteria"/>
</dbReference>
<dbReference type="PANTHER" id="PTHR34512:SF30">
    <property type="entry name" value="OUTER MEMBRANE PROTEIN ASSEMBLY FACTOR BAMB"/>
    <property type="match status" value="1"/>
</dbReference>
<reference evidence="3 4" key="2">
    <citation type="submission" date="2009-02" db="EMBL/GenBank/DDBJ databases">
        <title>Draft genome sequence of Blautia hydrogenotrophica DSM 10507 (Ruminococcus hydrogenotrophicus DSM 10507).</title>
        <authorList>
            <person name="Sudarsanam P."/>
            <person name="Ley R."/>
            <person name="Guruge J."/>
            <person name="Turnbaugh P.J."/>
            <person name="Mahowald M."/>
            <person name="Liep D."/>
            <person name="Gordon J."/>
        </authorList>
    </citation>
    <scope>NUCLEOTIDE SEQUENCE [LARGE SCALE GENOMIC DNA]</scope>
    <source>
        <strain evidence="4">DSM 10507 / JCM 14656 / S5a33</strain>
    </source>
</reference>
<keyword evidence="1" id="KW-0812">Transmembrane</keyword>
<dbReference type="SUPFAM" id="SSF75011">
    <property type="entry name" value="3-carboxy-cis,cis-mucoante lactonizing enzyme"/>
    <property type="match status" value="1"/>
</dbReference>
<gene>
    <name evidence="3" type="ORF">RUMHYD_03534</name>
</gene>
<dbReference type="AlphaFoldDB" id="C0CRM0"/>
<evidence type="ECO:0000313" key="3">
    <source>
        <dbReference type="EMBL" id="EEG47635.1"/>
    </source>
</evidence>
<dbReference type="InterPro" id="IPR015943">
    <property type="entry name" value="WD40/YVTN_repeat-like_dom_sf"/>
</dbReference>
<dbReference type="HOGENOM" id="CLU_031954_0_0_9"/>
<keyword evidence="1" id="KW-0472">Membrane</keyword>
<keyword evidence="1" id="KW-1133">Transmembrane helix</keyword>
<protein>
    <recommendedName>
        <fullName evidence="2">Pyrrolo-quinoline quinone repeat domain-containing protein</fullName>
    </recommendedName>
</protein>
<accession>C0CRM0</accession>
<proteinExistence type="predicted"/>
<feature type="transmembrane region" description="Helical" evidence="1">
    <location>
        <begin position="12"/>
        <end position="30"/>
    </location>
</feature>
<feature type="domain" description="Pyrrolo-quinoline quinone repeat" evidence="2">
    <location>
        <begin position="363"/>
        <end position="467"/>
    </location>
</feature>
<dbReference type="Pfam" id="PF13360">
    <property type="entry name" value="PQQ_2"/>
    <property type="match status" value="1"/>
</dbReference>
<dbReference type="Proteomes" id="UP000003100">
    <property type="component" value="Unassembled WGS sequence"/>
</dbReference>
<evidence type="ECO:0000259" key="2">
    <source>
        <dbReference type="Pfam" id="PF13360"/>
    </source>
</evidence>
<evidence type="ECO:0000313" key="4">
    <source>
        <dbReference type="Proteomes" id="UP000003100"/>
    </source>
</evidence>
<dbReference type="InterPro" id="IPR002372">
    <property type="entry name" value="PQQ_rpt_dom"/>
</dbReference>
<dbReference type="PANTHER" id="PTHR34512">
    <property type="entry name" value="CELL SURFACE PROTEIN"/>
    <property type="match status" value="1"/>
</dbReference>
<keyword evidence="4" id="KW-1185">Reference proteome</keyword>
<dbReference type="SUPFAM" id="SSF50998">
    <property type="entry name" value="Quinoprotein alcohol dehydrogenase-like"/>
    <property type="match status" value="1"/>
</dbReference>